<dbReference type="Gene3D" id="3.40.50.450">
    <property type="match status" value="1"/>
</dbReference>
<dbReference type="InterPro" id="IPR005269">
    <property type="entry name" value="LOG"/>
</dbReference>
<gene>
    <name evidence="4" type="ORF">SAMN04490248_103242</name>
</gene>
<name>A0A1H8NLN1_9RHOB</name>
<dbReference type="EC" id="3.2.2.n1" evidence="3"/>
<dbReference type="GO" id="GO:0008714">
    <property type="term" value="F:AMP nucleosidase activity"/>
    <property type="evidence" value="ECO:0007669"/>
    <property type="project" value="UniProtKB-EC"/>
</dbReference>
<organism evidence="4 5">
    <name type="scientific">Salinihabitans flavidus</name>
    <dbReference type="NCBI Taxonomy" id="569882"/>
    <lineage>
        <taxon>Bacteria</taxon>
        <taxon>Pseudomonadati</taxon>
        <taxon>Pseudomonadota</taxon>
        <taxon>Alphaproteobacteria</taxon>
        <taxon>Rhodobacterales</taxon>
        <taxon>Roseobacteraceae</taxon>
        <taxon>Salinihabitans</taxon>
    </lineage>
</organism>
<reference evidence="4 5" key="1">
    <citation type="submission" date="2016-10" db="EMBL/GenBank/DDBJ databases">
        <authorList>
            <person name="de Groot N.N."/>
        </authorList>
    </citation>
    <scope>NUCLEOTIDE SEQUENCE [LARGE SCALE GENOMIC DNA]</scope>
    <source>
        <strain evidence="4 5">DSM 27842</strain>
    </source>
</reference>
<evidence type="ECO:0000256" key="3">
    <source>
        <dbReference type="RuleBase" id="RU363015"/>
    </source>
</evidence>
<keyword evidence="3" id="KW-0378">Hydrolase</keyword>
<dbReference type="NCBIfam" id="TIGR00730">
    <property type="entry name" value="Rossman fold protein, TIGR00730 family"/>
    <property type="match status" value="1"/>
</dbReference>
<dbReference type="AlphaFoldDB" id="A0A1H8NLN1"/>
<keyword evidence="3" id="KW-0203">Cytokinin biosynthesis</keyword>
<dbReference type="Proteomes" id="UP000198893">
    <property type="component" value="Unassembled WGS sequence"/>
</dbReference>
<sequence>MATALWVNQRALFALGFFMSQRSVCVFCGSRSGSRPDFQSEAEALGRVLAARGWRLVYGAGDVGLMGAVAQSAQSQGGETFGVIPTHLIRREAGHSDPRRFVITENMHERKKVMFMNSDAIVVMPGGAGSLDEFFEVLTWRQLGLHDKPLILLNTAGYWDPLLALLDHVIAQGFADPSLRGFVQVAADVDTLEAALAAALS</sequence>
<comment type="similarity">
    <text evidence="2 3">Belongs to the LOG family.</text>
</comment>
<dbReference type="SUPFAM" id="SSF102405">
    <property type="entry name" value="MCP/YpsA-like"/>
    <property type="match status" value="1"/>
</dbReference>
<evidence type="ECO:0000256" key="2">
    <source>
        <dbReference type="ARBA" id="ARBA00006763"/>
    </source>
</evidence>
<evidence type="ECO:0000313" key="5">
    <source>
        <dbReference type="Proteomes" id="UP000198893"/>
    </source>
</evidence>
<dbReference type="PANTHER" id="PTHR31223">
    <property type="entry name" value="LOG FAMILY PROTEIN YJL055W"/>
    <property type="match status" value="1"/>
</dbReference>
<comment type="catalytic activity">
    <reaction evidence="1">
        <text>AMP + H2O = D-ribose 5-phosphate + adenine</text>
        <dbReference type="Rhea" id="RHEA:20129"/>
        <dbReference type="ChEBI" id="CHEBI:15377"/>
        <dbReference type="ChEBI" id="CHEBI:16708"/>
        <dbReference type="ChEBI" id="CHEBI:78346"/>
        <dbReference type="ChEBI" id="CHEBI:456215"/>
        <dbReference type="EC" id="3.2.2.4"/>
    </reaction>
</comment>
<dbReference type="GO" id="GO:0005829">
    <property type="term" value="C:cytosol"/>
    <property type="evidence" value="ECO:0007669"/>
    <property type="project" value="TreeGrafter"/>
</dbReference>
<dbReference type="InterPro" id="IPR031100">
    <property type="entry name" value="LOG_fam"/>
</dbReference>
<evidence type="ECO:0000256" key="1">
    <source>
        <dbReference type="ARBA" id="ARBA00000274"/>
    </source>
</evidence>
<dbReference type="STRING" id="569882.SAMN04490248_103242"/>
<accession>A0A1H8NLN1</accession>
<dbReference type="PANTHER" id="PTHR31223:SF70">
    <property type="entry name" value="LOG FAMILY PROTEIN YJL055W"/>
    <property type="match status" value="1"/>
</dbReference>
<dbReference type="GO" id="GO:0009691">
    <property type="term" value="P:cytokinin biosynthetic process"/>
    <property type="evidence" value="ECO:0007669"/>
    <property type="project" value="UniProtKB-UniRule"/>
</dbReference>
<protein>
    <recommendedName>
        <fullName evidence="3">Cytokinin riboside 5'-monophosphate phosphoribohydrolase</fullName>
        <ecNumber evidence="3">3.2.2.n1</ecNumber>
    </recommendedName>
</protein>
<dbReference type="EMBL" id="FODS01000003">
    <property type="protein sequence ID" value="SEO30308.1"/>
    <property type="molecule type" value="Genomic_DNA"/>
</dbReference>
<evidence type="ECO:0000313" key="4">
    <source>
        <dbReference type="EMBL" id="SEO30308.1"/>
    </source>
</evidence>
<proteinExistence type="inferred from homology"/>
<dbReference type="Pfam" id="PF03641">
    <property type="entry name" value="Lysine_decarbox"/>
    <property type="match status" value="1"/>
</dbReference>
<keyword evidence="5" id="KW-1185">Reference proteome</keyword>